<sequence>MIEIFFNSPHEAETVHNMLDHERDKWKAEIVRIKEHGIQIMSNDPIEMINVLLIPVIVRYILKYKESHLMLSIIKDRFYFQEPEEQQQIIHIAEAIIEGERSEIPKVDQLPLRETPIYEALAEFIRPNLSFALPSFIKFRLHQYVERLNKYIEIAIEEYKLEQEYQTFIQSLRDYAMNRETKVNVLHIVHEKELTVYNEQFAKLSQDELMKYIDRSFIHQHPMYIDASLLAPLVSIAPNKIHLYTDSPDFGMVRTIQNIFLERVNIYPRKMAGI</sequence>
<dbReference type="AlphaFoldDB" id="A0A6I2MHV7"/>
<evidence type="ECO:0000313" key="1">
    <source>
        <dbReference type="EMBL" id="MRX55433.1"/>
    </source>
</evidence>
<keyword evidence="2" id="KW-1185">Reference proteome</keyword>
<dbReference type="NCBIfam" id="TIGR02834">
    <property type="entry name" value="spo_ytxC"/>
    <property type="match status" value="1"/>
</dbReference>
<gene>
    <name evidence="1" type="primary">ytxC</name>
    <name evidence="1" type="ORF">GJU41_15830</name>
</gene>
<dbReference type="Pfam" id="PF08812">
    <property type="entry name" value="YtxC"/>
    <property type="match status" value="1"/>
</dbReference>
<reference evidence="1 2" key="1">
    <citation type="submission" date="2019-11" db="EMBL/GenBank/DDBJ databases">
        <title>Bacillus idriensis genome.</title>
        <authorList>
            <person name="Konopka E.N."/>
            <person name="Newman J.D."/>
        </authorList>
    </citation>
    <scope>NUCLEOTIDE SEQUENCE [LARGE SCALE GENOMIC DNA]</scope>
    <source>
        <strain evidence="1 2">DSM 19097</strain>
    </source>
</reference>
<name>A0A6I2MHV7_9BACI</name>
<organism evidence="1 2">
    <name type="scientific">Metabacillus idriensis</name>
    <dbReference type="NCBI Taxonomy" id="324768"/>
    <lineage>
        <taxon>Bacteria</taxon>
        <taxon>Bacillati</taxon>
        <taxon>Bacillota</taxon>
        <taxon>Bacilli</taxon>
        <taxon>Bacillales</taxon>
        <taxon>Bacillaceae</taxon>
        <taxon>Metabacillus</taxon>
    </lineage>
</organism>
<dbReference type="Proteomes" id="UP000441585">
    <property type="component" value="Unassembled WGS sequence"/>
</dbReference>
<dbReference type="EMBL" id="WKKF01000004">
    <property type="protein sequence ID" value="MRX55433.1"/>
    <property type="molecule type" value="Genomic_DNA"/>
</dbReference>
<protein>
    <submittedName>
        <fullName evidence="1">Putative sporulation protein YtxC</fullName>
    </submittedName>
</protein>
<dbReference type="InterPro" id="IPR014199">
    <property type="entry name" value="Spore_YtxC"/>
</dbReference>
<evidence type="ECO:0000313" key="2">
    <source>
        <dbReference type="Proteomes" id="UP000441585"/>
    </source>
</evidence>
<dbReference type="RefSeq" id="WP_154319086.1">
    <property type="nucleotide sequence ID" value="NZ_CAJFZX010000001.1"/>
</dbReference>
<proteinExistence type="predicted"/>
<comment type="caution">
    <text evidence="1">The sequence shown here is derived from an EMBL/GenBank/DDBJ whole genome shotgun (WGS) entry which is preliminary data.</text>
</comment>
<accession>A0A6I2MHV7</accession>